<proteinExistence type="predicted"/>
<organism evidence="2">
    <name type="scientific">Siphoviridae sp. ct4Am4</name>
    <dbReference type="NCBI Taxonomy" id="2826287"/>
    <lineage>
        <taxon>Viruses</taxon>
        <taxon>Duplodnaviria</taxon>
        <taxon>Heunggongvirae</taxon>
        <taxon>Uroviricota</taxon>
        <taxon>Caudoviricetes</taxon>
    </lineage>
</organism>
<reference evidence="2" key="1">
    <citation type="journal article" date="2021" name="Proc. Natl. Acad. Sci. U.S.A.">
        <title>A Catalog of Tens of Thousands of Viruses from Human Metagenomes Reveals Hidden Associations with Chronic Diseases.</title>
        <authorList>
            <person name="Tisza M.J."/>
            <person name="Buck C.B."/>
        </authorList>
    </citation>
    <scope>NUCLEOTIDE SEQUENCE</scope>
    <source>
        <strain evidence="2">Ct4Am4</strain>
    </source>
</reference>
<feature type="region of interest" description="Disordered" evidence="1">
    <location>
        <begin position="41"/>
        <end position="73"/>
    </location>
</feature>
<accession>A0A8S5R0U9</accession>
<dbReference type="EMBL" id="BK015792">
    <property type="protein sequence ID" value="DAE25086.1"/>
    <property type="molecule type" value="Genomic_DNA"/>
</dbReference>
<sequence>MASMVGIARVQHPPYSSRFLLVLPSSHRLTRSTLPTRPVQFRGLPPFTLKRKGKKNAGLSEGFPGHRSPSQTI</sequence>
<evidence type="ECO:0000313" key="2">
    <source>
        <dbReference type="EMBL" id="DAE25086.1"/>
    </source>
</evidence>
<protein>
    <submittedName>
        <fullName evidence="2">Uncharacterized protein</fullName>
    </submittedName>
</protein>
<name>A0A8S5R0U9_9CAUD</name>
<evidence type="ECO:0000256" key="1">
    <source>
        <dbReference type="SAM" id="MobiDB-lite"/>
    </source>
</evidence>